<keyword evidence="4" id="KW-1185">Reference proteome</keyword>
<dbReference type="Proteomes" id="UP001174691">
    <property type="component" value="Unassembled WGS sequence"/>
</dbReference>
<feature type="transmembrane region" description="Helical" evidence="2">
    <location>
        <begin position="33"/>
        <end position="56"/>
    </location>
</feature>
<dbReference type="EMBL" id="JANBVN010000045">
    <property type="protein sequence ID" value="KAJ9157126.1"/>
    <property type="molecule type" value="Genomic_DNA"/>
</dbReference>
<evidence type="ECO:0000256" key="1">
    <source>
        <dbReference type="SAM" id="MobiDB-lite"/>
    </source>
</evidence>
<keyword evidence="2" id="KW-0812">Transmembrane</keyword>
<gene>
    <name evidence="3" type="ORF">NKR19_g3884</name>
</gene>
<reference evidence="3" key="1">
    <citation type="submission" date="2022-07" db="EMBL/GenBank/DDBJ databases">
        <title>Fungi with potential for degradation of polypropylene.</title>
        <authorList>
            <person name="Gostincar C."/>
        </authorList>
    </citation>
    <scope>NUCLEOTIDE SEQUENCE</scope>
    <source>
        <strain evidence="3">EXF-13287</strain>
    </source>
</reference>
<name>A0AA38SCL5_9PEZI</name>
<proteinExistence type="predicted"/>
<evidence type="ECO:0000313" key="3">
    <source>
        <dbReference type="EMBL" id="KAJ9157126.1"/>
    </source>
</evidence>
<feature type="transmembrane region" description="Helical" evidence="2">
    <location>
        <begin position="68"/>
        <end position="88"/>
    </location>
</feature>
<evidence type="ECO:0000256" key="2">
    <source>
        <dbReference type="SAM" id="Phobius"/>
    </source>
</evidence>
<comment type="caution">
    <text evidence="3">The sequence shown here is derived from an EMBL/GenBank/DDBJ whole genome shotgun (WGS) entry which is preliminary data.</text>
</comment>
<feature type="transmembrane region" description="Helical" evidence="2">
    <location>
        <begin position="6"/>
        <end position="26"/>
    </location>
</feature>
<keyword evidence="2" id="KW-0472">Membrane</keyword>
<sequence length="171" mass="19606">MDWQTVLWTTWMVIFTPTFLLVKILYWPVRILFNVILTLLSPVFYTVHYCLSPFVYIYKILPRLQPLYLYFGSAAFVGILAGAVLLFASKILTSVAGMQREARDARRDALVKYEEASTGSATPPVKRLDDVVYSSQELDWQWLDKASDSSRRRSRTPGLLGQTILEEDDDS</sequence>
<evidence type="ECO:0000313" key="4">
    <source>
        <dbReference type="Proteomes" id="UP001174691"/>
    </source>
</evidence>
<organism evidence="3 4">
    <name type="scientific">Coniochaeta hoffmannii</name>
    <dbReference type="NCBI Taxonomy" id="91930"/>
    <lineage>
        <taxon>Eukaryota</taxon>
        <taxon>Fungi</taxon>
        <taxon>Dikarya</taxon>
        <taxon>Ascomycota</taxon>
        <taxon>Pezizomycotina</taxon>
        <taxon>Sordariomycetes</taxon>
        <taxon>Sordariomycetidae</taxon>
        <taxon>Coniochaetales</taxon>
        <taxon>Coniochaetaceae</taxon>
        <taxon>Coniochaeta</taxon>
    </lineage>
</organism>
<keyword evidence="2" id="KW-1133">Transmembrane helix</keyword>
<accession>A0AA38SCL5</accession>
<dbReference type="AlphaFoldDB" id="A0AA38SCL5"/>
<feature type="region of interest" description="Disordered" evidence="1">
    <location>
        <begin position="148"/>
        <end position="171"/>
    </location>
</feature>
<protein>
    <submittedName>
        <fullName evidence="3">Uncharacterized protein</fullName>
    </submittedName>
</protein>